<name>E6QMW8_9ZZZZ</name>
<reference evidence="1" key="1">
    <citation type="submission" date="2009-10" db="EMBL/GenBank/DDBJ databases">
        <title>Diversity of trophic interactions inside an arsenic-rich microbial ecosystem.</title>
        <authorList>
            <person name="Bertin P.N."/>
            <person name="Heinrich-Salmeron A."/>
            <person name="Pelletier E."/>
            <person name="Goulhen-Chollet F."/>
            <person name="Arsene-Ploetze F."/>
            <person name="Gallien S."/>
            <person name="Calteau A."/>
            <person name="Vallenet D."/>
            <person name="Casiot C."/>
            <person name="Chane-Woon-Ming B."/>
            <person name="Giloteaux L."/>
            <person name="Barakat M."/>
            <person name="Bonnefoy V."/>
            <person name="Bruneel O."/>
            <person name="Chandler M."/>
            <person name="Cleiss J."/>
            <person name="Duran R."/>
            <person name="Elbaz-Poulichet F."/>
            <person name="Fonknechten N."/>
            <person name="Lauga B."/>
            <person name="Mornico D."/>
            <person name="Ortet P."/>
            <person name="Schaeffer C."/>
            <person name="Siguier P."/>
            <person name="Alexander Thil Smith A."/>
            <person name="Van Dorsselaer A."/>
            <person name="Weissenbach J."/>
            <person name="Medigue C."/>
            <person name="Le Paslier D."/>
        </authorList>
    </citation>
    <scope>NUCLEOTIDE SEQUENCE</scope>
</reference>
<proteinExistence type="predicted"/>
<gene>
    <name evidence="1" type="ORF">CARN6_2071</name>
</gene>
<dbReference type="EMBL" id="CABQ01000240">
    <property type="protein sequence ID" value="CBI08589.1"/>
    <property type="molecule type" value="Genomic_DNA"/>
</dbReference>
<dbReference type="AlphaFoldDB" id="E6QMW8"/>
<organism evidence="1">
    <name type="scientific">mine drainage metagenome</name>
    <dbReference type="NCBI Taxonomy" id="410659"/>
    <lineage>
        <taxon>unclassified sequences</taxon>
        <taxon>metagenomes</taxon>
        <taxon>ecological metagenomes</taxon>
    </lineage>
</organism>
<comment type="caution">
    <text evidence="1">The sequence shown here is derived from an EMBL/GenBank/DDBJ whole genome shotgun (WGS) entry which is preliminary data.</text>
</comment>
<protein>
    <submittedName>
        <fullName evidence="1">Uncharacterized protein</fullName>
    </submittedName>
</protein>
<evidence type="ECO:0000313" key="1">
    <source>
        <dbReference type="EMBL" id="CBI08589.1"/>
    </source>
</evidence>
<accession>E6QMW8</accession>
<sequence>MEEREKDRQKLVREASDAVFAQIVKGGYQITQKGGERAERQEKVEKSFVAEPTPVAAAAPDVAAASKPFEAPKMRIKEATGRVSSMGEVEKEGAGYFIYRVTLKKDDGSIVDFDGKSLKAQPFRIGDKVTIRQLPTITKTGSDGKAFKANQFEVEIHEPEADAKDATVEADRHLVDDPIEAANEELHSASAQEGLAAQAELELFA</sequence>